<feature type="compositionally biased region" description="Pro residues" evidence="1">
    <location>
        <begin position="487"/>
        <end position="513"/>
    </location>
</feature>
<dbReference type="EMBL" id="JAACJO010000030">
    <property type="protein sequence ID" value="KAF5346722.1"/>
    <property type="molecule type" value="Genomic_DNA"/>
</dbReference>
<feature type="region of interest" description="Disordered" evidence="1">
    <location>
        <begin position="595"/>
        <end position="750"/>
    </location>
</feature>
<keyword evidence="3" id="KW-0732">Signal</keyword>
<name>A0A8H5FS43_9AGAR</name>
<feature type="region of interest" description="Disordered" evidence="1">
    <location>
        <begin position="553"/>
        <end position="582"/>
    </location>
</feature>
<evidence type="ECO:0000256" key="2">
    <source>
        <dbReference type="SAM" id="Phobius"/>
    </source>
</evidence>
<feature type="compositionally biased region" description="Polar residues" evidence="1">
    <location>
        <begin position="599"/>
        <end position="609"/>
    </location>
</feature>
<feature type="compositionally biased region" description="Polar residues" evidence="1">
    <location>
        <begin position="860"/>
        <end position="879"/>
    </location>
</feature>
<keyword evidence="5" id="KW-1185">Reference proteome</keyword>
<feature type="region of interest" description="Disordered" evidence="1">
    <location>
        <begin position="961"/>
        <end position="1063"/>
    </location>
</feature>
<evidence type="ECO:0000256" key="1">
    <source>
        <dbReference type="SAM" id="MobiDB-lite"/>
    </source>
</evidence>
<keyword evidence="2" id="KW-0472">Membrane</keyword>
<organism evidence="4 5">
    <name type="scientific">Leucocoprinus leucothites</name>
    <dbReference type="NCBI Taxonomy" id="201217"/>
    <lineage>
        <taxon>Eukaryota</taxon>
        <taxon>Fungi</taxon>
        <taxon>Dikarya</taxon>
        <taxon>Basidiomycota</taxon>
        <taxon>Agaricomycotina</taxon>
        <taxon>Agaricomycetes</taxon>
        <taxon>Agaricomycetidae</taxon>
        <taxon>Agaricales</taxon>
        <taxon>Agaricineae</taxon>
        <taxon>Agaricaceae</taxon>
        <taxon>Leucocoprinus</taxon>
    </lineage>
</organism>
<feature type="signal peptide" evidence="3">
    <location>
        <begin position="1"/>
        <end position="31"/>
    </location>
</feature>
<feature type="transmembrane region" description="Helical" evidence="2">
    <location>
        <begin position="180"/>
        <end position="201"/>
    </location>
</feature>
<evidence type="ECO:0000313" key="5">
    <source>
        <dbReference type="Proteomes" id="UP000559027"/>
    </source>
</evidence>
<feature type="compositionally biased region" description="Pro residues" evidence="1">
    <location>
        <begin position="635"/>
        <end position="649"/>
    </location>
</feature>
<feature type="compositionally biased region" description="Polar residues" evidence="1">
    <location>
        <begin position="1053"/>
        <end position="1063"/>
    </location>
</feature>
<keyword evidence="2" id="KW-0812">Transmembrane</keyword>
<feature type="region of interest" description="Disordered" evidence="1">
    <location>
        <begin position="281"/>
        <end position="306"/>
    </location>
</feature>
<dbReference type="AlphaFoldDB" id="A0A8H5FS43"/>
<dbReference type="OrthoDB" id="3062174at2759"/>
<feature type="compositionally biased region" description="Low complexity" evidence="1">
    <location>
        <begin position="679"/>
        <end position="692"/>
    </location>
</feature>
<dbReference type="Proteomes" id="UP000559027">
    <property type="component" value="Unassembled WGS sequence"/>
</dbReference>
<feature type="compositionally biased region" description="Polar residues" evidence="1">
    <location>
        <begin position="434"/>
        <end position="449"/>
    </location>
</feature>
<evidence type="ECO:0000256" key="3">
    <source>
        <dbReference type="SAM" id="SignalP"/>
    </source>
</evidence>
<feature type="compositionally biased region" description="Polar residues" evidence="1">
    <location>
        <begin position="528"/>
        <end position="541"/>
    </location>
</feature>
<keyword evidence="2" id="KW-1133">Transmembrane helix</keyword>
<comment type="caution">
    <text evidence="4">The sequence shown here is derived from an EMBL/GenBank/DDBJ whole genome shotgun (WGS) entry which is preliminary data.</text>
</comment>
<proteinExistence type="predicted"/>
<feature type="region of interest" description="Disordered" evidence="1">
    <location>
        <begin position="434"/>
        <end position="541"/>
    </location>
</feature>
<evidence type="ECO:0000313" key="4">
    <source>
        <dbReference type="EMBL" id="KAF5346722.1"/>
    </source>
</evidence>
<protein>
    <submittedName>
        <fullName evidence="4">Uncharacterized protein</fullName>
    </submittedName>
</protein>
<feature type="compositionally biased region" description="Polar residues" evidence="1">
    <location>
        <begin position="1021"/>
        <end position="1041"/>
    </location>
</feature>
<feature type="compositionally biased region" description="Polar residues" evidence="1">
    <location>
        <begin position="655"/>
        <end position="664"/>
    </location>
</feature>
<reference evidence="4 5" key="1">
    <citation type="journal article" date="2020" name="ISME J.">
        <title>Uncovering the hidden diversity of litter-decomposition mechanisms in mushroom-forming fungi.</title>
        <authorList>
            <person name="Floudas D."/>
            <person name="Bentzer J."/>
            <person name="Ahren D."/>
            <person name="Johansson T."/>
            <person name="Persson P."/>
            <person name="Tunlid A."/>
        </authorList>
    </citation>
    <scope>NUCLEOTIDE SEQUENCE [LARGE SCALE GENOMIC DNA]</scope>
    <source>
        <strain evidence="4 5">CBS 146.42</strain>
    </source>
</reference>
<feature type="compositionally biased region" description="Polar residues" evidence="1">
    <location>
        <begin position="978"/>
        <end position="998"/>
    </location>
</feature>
<feature type="compositionally biased region" description="Polar residues" evidence="1">
    <location>
        <begin position="903"/>
        <end position="914"/>
    </location>
</feature>
<feature type="region of interest" description="Disordered" evidence="1">
    <location>
        <begin position="810"/>
        <end position="947"/>
    </location>
</feature>
<feature type="compositionally biased region" description="Low complexity" evidence="1">
    <location>
        <begin position="999"/>
        <end position="1010"/>
    </location>
</feature>
<sequence>MKLGRTRSSLQAILTLLYLVWSVSLVSVSAAADSSLDPNRSAEEWKKIFGNKDVCGLKQWMETDCQPDAGTGGGQAKRRDFYGRDDANFTASSCTCTLPFYNIWCGCNLMSNTNTSGLFNTWSAGCKASNFSTDGSINWLFNQRKDIPGWAFTKDDGGSFNTLVVSQIALSPQRWSVVQIIVPVVVAVSTIFLSGVILFYWRRYHILKSKGKANTSFLAYVGSLFKRRAPSIVRQSRNDTWVIDGHREQVVNDSGGDTDSLFMRQPPSLVESPRAEFVSRWSPTDTSVRSPPSHTRSNTGVYSFNPRQRHPSIEQRMFGTSTIRSFGDRVKHLLPWVGGRPVPVNNILPGSDYRIDPANRSTRTATLSTLSSKRGKGGYETISEDAGEDVDPIGTGRTRVGAGRREMVATITEEERAAVAGSVILIGDQDFTLESGSTGHSQRRQSTPRVANFRGRAATEDIKSPSLRYDVSVEPPSPTLESMQIRSPPPKSPGAPPLLPPAPQERPPLPPPVNRSTPRRTPSPHLRISTQFDGNPLNLSKSNLSKAVSHETISGLSQSIPRISPPNPQLGHHLDPLGSGGSASGTHALSYVTLPGVSRSHSPSQSDGLNNIDHLTTGDDALSSNRRRSGSGSRPLPPQPPEPSGPAPLAPALTHQISDISTGLQPVPSGAMTNIRPLSSSSTTTRTGSQQSEFDPYKDSGIPRPIILQPNRHPDAQRSQPYTHDREHSSSSASLPRPPGDPVGQLQRGWSADDDMDRASLLMDQPPMQVDDGMSGSRGVYVAAPRDAMTLGDMPTHSRVLSIDSFVTAIGDSDTGGNGRNSHRFSSGGTGEEGSPTSPTLSMLQADPRSQASYAGRRSISGSSGWDASTHITQSTNSPIELPLPISGRTPNFNPRPLPPTGSPSSTVYRNLSPQPSPRPSHARLGSETSLIQSNRSREDILNPARNDPVRLFPASVRSAGYTTGLSPDSVPIPPLSRSHTPRPSESSAPRSGHTPNNSTGSSRSVTGSGPLAGYVEMDRTQVSVGGTWGTDSSGIQSVLESIQRLPDAYPHDSSSSSNKRTP</sequence>
<feature type="chain" id="PRO_5034950124" evidence="3">
    <location>
        <begin position="32"/>
        <end position="1063"/>
    </location>
</feature>
<accession>A0A8H5FS43</accession>
<gene>
    <name evidence="4" type="ORF">D9756_010381</name>
</gene>